<gene>
    <name evidence="1" type="ORF">THC_0460</name>
</gene>
<reference evidence="2" key="2">
    <citation type="journal article" date="2016" name="Int. J. Syst. Evol. Microbiol.">
        <title>Caldimicrobium thiodismutans sp. nov., a sulfur-disproportionating bacterium isolated from a hot spring.</title>
        <authorList>
            <person name="Kojima H."/>
            <person name="Umezawa K."/>
            <person name="Fukui M."/>
        </authorList>
    </citation>
    <scope>NUCLEOTIDE SEQUENCE [LARGE SCALE GENOMIC DNA]</scope>
    <source>
        <strain evidence="2">TF1</strain>
    </source>
</reference>
<dbReference type="Proteomes" id="UP000068196">
    <property type="component" value="Chromosome"/>
</dbReference>
<keyword evidence="2" id="KW-1185">Reference proteome</keyword>
<evidence type="ECO:0000313" key="2">
    <source>
        <dbReference type="Proteomes" id="UP000068196"/>
    </source>
</evidence>
<dbReference type="EMBL" id="AP014945">
    <property type="protein sequence ID" value="BAU22855.1"/>
    <property type="molecule type" value="Genomic_DNA"/>
</dbReference>
<reference evidence="1 2" key="1">
    <citation type="journal article" date="2016" name="Int. J. Syst. Evol. Microbiol.">
        <title>Caldimicrobium thiodismutans sp. nov., a sulfur-disproportionating bacterium isolated from a hot spring, and emended description of the genus Caldimicrobium.</title>
        <authorList>
            <person name="Kojima H."/>
            <person name="Umezawa K."/>
            <person name="Fukui M."/>
        </authorList>
    </citation>
    <scope>NUCLEOTIDE SEQUENCE [LARGE SCALE GENOMIC DNA]</scope>
    <source>
        <strain evidence="1 2">TF1</strain>
    </source>
</reference>
<dbReference type="RefSeq" id="WP_068512757.1">
    <property type="nucleotide sequence ID" value="NZ_AP014945.1"/>
</dbReference>
<name>A0A0U5AFS3_9BACT</name>
<dbReference type="AlphaFoldDB" id="A0A0U5AFS3"/>
<dbReference type="KEGG" id="cthi:THC_0460"/>
<evidence type="ECO:0000313" key="1">
    <source>
        <dbReference type="EMBL" id="BAU22855.1"/>
    </source>
</evidence>
<organism evidence="1 2">
    <name type="scientific">Caldimicrobium thiodismutans</name>
    <dbReference type="NCBI Taxonomy" id="1653476"/>
    <lineage>
        <taxon>Bacteria</taxon>
        <taxon>Pseudomonadati</taxon>
        <taxon>Thermodesulfobacteriota</taxon>
        <taxon>Thermodesulfobacteria</taxon>
        <taxon>Thermodesulfobacteriales</taxon>
        <taxon>Thermodesulfobacteriaceae</taxon>
        <taxon>Caldimicrobium</taxon>
    </lineage>
</organism>
<accession>A0A0U5AFS3</accession>
<protein>
    <submittedName>
        <fullName evidence="1">Uncharacterized protein</fullName>
    </submittedName>
</protein>
<proteinExistence type="predicted"/>
<sequence length="59" mass="6419">MLWLGSGCKDQWIGVASFILSLLLVSSLYADPKSQCIECHQKVTPGIVGPKTGSLHQIY</sequence>